<evidence type="ECO:0000313" key="12">
    <source>
        <dbReference type="Proteomes" id="UP000014184"/>
    </source>
</evidence>
<dbReference type="Gene3D" id="3.30.565.10">
    <property type="entry name" value="Histidine kinase-like ATPase, C-terminal domain"/>
    <property type="match status" value="1"/>
</dbReference>
<protein>
    <recommendedName>
        <fullName evidence="2">histidine kinase</fullName>
        <ecNumber evidence="2">2.7.13.3</ecNumber>
    </recommendedName>
</protein>
<reference evidence="11 12" key="1">
    <citation type="journal article" date="2013" name="Genome Announc.">
        <title>Draft Genome Sequence of the Lignocellulose Decomposer Thermobifida fusca Strain TM51.</title>
        <authorList>
            <person name="Toth A."/>
            <person name="Barna T."/>
            <person name="Nagy I."/>
            <person name="Horvath B."/>
            <person name="Nagy I."/>
            <person name="Tancsics A."/>
            <person name="Kriszt B."/>
            <person name="Baka E."/>
            <person name="Fekete C."/>
            <person name="Kukolya J."/>
        </authorList>
    </citation>
    <scope>NUCLEOTIDE SEQUENCE [LARGE SCALE GENOMIC DNA]</scope>
    <source>
        <strain evidence="11 12">TM51</strain>
    </source>
</reference>
<evidence type="ECO:0000256" key="9">
    <source>
        <dbReference type="SAM" id="Phobius"/>
    </source>
</evidence>
<keyword evidence="6 11" id="KW-0418">Kinase</keyword>
<evidence type="ECO:0000259" key="10">
    <source>
        <dbReference type="SMART" id="SM00387"/>
    </source>
</evidence>
<evidence type="ECO:0000256" key="5">
    <source>
        <dbReference type="ARBA" id="ARBA00022741"/>
    </source>
</evidence>
<feature type="transmembrane region" description="Helical" evidence="9">
    <location>
        <begin position="40"/>
        <end position="66"/>
    </location>
</feature>
<gene>
    <name evidence="11" type="ORF">TM51_01980</name>
</gene>
<feature type="domain" description="Histidine kinase/HSP90-like ATPase" evidence="10">
    <location>
        <begin position="368"/>
        <end position="462"/>
    </location>
</feature>
<evidence type="ECO:0000256" key="4">
    <source>
        <dbReference type="ARBA" id="ARBA00022679"/>
    </source>
</evidence>
<comment type="caution">
    <text evidence="11">The sequence shown here is derived from an EMBL/GenBank/DDBJ whole genome shotgun (WGS) entry which is preliminary data.</text>
</comment>
<sequence>MLPFLCRIPLFSTVKAFDEPAGETERQMADSRVGVWRERLVAVLSLLTSFALAPVSLVPAALLAVMVGALSSTTVEVVRGTTPADWRLLLLSAATLGSVPVATLLARLGVHIHKRRAGALFGIVETTVPAGDGTLRLLRGIGFVVGRDAWAAVGHTTVIGLAGLLFGGLAVLLIAYGAGGVIGGIGALAATLLTSGSVQVTGMALVVAVLVAGPPLVVAGLWVAPWLVRLDFAVMRRTLFDSPQVRVRRRLWELSDTRSRMVDAAEAERRRIERDLHDGAQQRLLSLTLTLARARAKFDRDPEQARELVEEAQREARAVMAELREVARGLHPKVLTDHGLDAALPVAAGRCPVPVRLEVHLDERPSPRAEGVAYYVVCEALTNVAKHAQASAVTVRAERIRRRRDDLLRITVIDNGRGGADPQSGTGLHGLSDRVEAVDGELFIHSPPGEGTVLTADIPWRA</sequence>
<keyword evidence="8" id="KW-0902">Two-component regulatory system</keyword>
<evidence type="ECO:0000313" key="11">
    <source>
        <dbReference type="EMBL" id="EOR72586.1"/>
    </source>
</evidence>
<dbReference type="InterPro" id="IPR036890">
    <property type="entry name" value="HATPase_C_sf"/>
</dbReference>
<evidence type="ECO:0000256" key="2">
    <source>
        <dbReference type="ARBA" id="ARBA00012438"/>
    </source>
</evidence>
<evidence type="ECO:0000256" key="8">
    <source>
        <dbReference type="ARBA" id="ARBA00023012"/>
    </source>
</evidence>
<keyword evidence="5" id="KW-0547">Nucleotide-binding</keyword>
<dbReference type="SUPFAM" id="SSF55874">
    <property type="entry name" value="ATPase domain of HSP90 chaperone/DNA topoisomerase II/histidine kinase"/>
    <property type="match status" value="1"/>
</dbReference>
<feature type="transmembrane region" description="Helical" evidence="9">
    <location>
        <begin position="86"/>
        <end position="106"/>
    </location>
</feature>
<dbReference type="GO" id="GO:0000155">
    <property type="term" value="F:phosphorelay sensor kinase activity"/>
    <property type="evidence" value="ECO:0007669"/>
    <property type="project" value="InterPro"/>
</dbReference>
<organism evidence="11 12">
    <name type="scientific">Thermobifida fusca TM51</name>
    <dbReference type="NCBI Taxonomy" id="1169414"/>
    <lineage>
        <taxon>Bacteria</taxon>
        <taxon>Bacillati</taxon>
        <taxon>Actinomycetota</taxon>
        <taxon>Actinomycetes</taxon>
        <taxon>Streptosporangiales</taxon>
        <taxon>Nocardiopsidaceae</taxon>
        <taxon>Thermobifida</taxon>
    </lineage>
</organism>
<dbReference type="PANTHER" id="PTHR24421:SF10">
    <property type="entry name" value="NITRATE_NITRITE SENSOR PROTEIN NARQ"/>
    <property type="match status" value="1"/>
</dbReference>
<name>A0A9P2WS67_THEFU</name>
<dbReference type="CDD" id="cd16917">
    <property type="entry name" value="HATPase_UhpB-NarQ-NarX-like"/>
    <property type="match status" value="1"/>
</dbReference>
<dbReference type="GO" id="GO:0046983">
    <property type="term" value="F:protein dimerization activity"/>
    <property type="evidence" value="ECO:0007669"/>
    <property type="project" value="InterPro"/>
</dbReference>
<dbReference type="AlphaFoldDB" id="A0A9P2WS67"/>
<dbReference type="EMBL" id="AOSG01000008">
    <property type="protein sequence ID" value="EOR72586.1"/>
    <property type="molecule type" value="Genomic_DNA"/>
</dbReference>
<keyword evidence="9" id="KW-0472">Membrane</keyword>
<dbReference type="Pfam" id="PF02518">
    <property type="entry name" value="HATPase_c"/>
    <property type="match status" value="1"/>
</dbReference>
<dbReference type="Pfam" id="PF07730">
    <property type="entry name" value="HisKA_3"/>
    <property type="match status" value="1"/>
</dbReference>
<keyword evidence="12" id="KW-1185">Reference proteome</keyword>
<dbReference type="InterPro" id="IPR003594">
    <property type="entry name" value="HATPase_dom"/>
</dbReference>
<evidence type="ECO:0000256" key="7">
    <source>
        <dbReference type="ARBA" id="ARBA00022840"/>
    </source>
</evidence>
<feature type="transmembrane region" description="Helical" evidence="9">
    <location>
        <begin position="202"/>
        <end position="228"/>
    </location>
</feature>
<feature type="transmembrane region" description="Helical" evidence="9">
    <location>
        <begin position="164"/>
        <end position="190"/>
    </location>
</feature>
<evidence type="ECO:0000256" key="1">
    <source>
        <dbReference type="ARBA" id="ARBA00000085"/>
    </source>
</evidence>
<keyword evidence="7" id="KW-0067">ATP-binding</keyword>
<proteinExistence type="predicted"/>
<dbReference type="InterPro" id="IPR050482">
    <property type="entry name" value="Sensor_HK_TwoCompSys"/>
</dbReference>
<dbReference type="Proteomes" id="UP000014184">
    <property type="component" value="Unassembled WGS sequence"/>
</dbReference>
<dbReference type="PANTHER" id="PTHR24421">
    <property type="entry name" value="NITRATE/NITRITE SENSOR PROTEIN NARX-RELATED"/>
    <property type="match status" value="1"/>
</dbReference>
<keyword evidence="9" id="KW-0812">Transmembrane</keyword>
<dbReference type="GO" id="GO:0005524">
    <property type="term" value="F:ATP binding"/>
    <property type="evidence" value="ECO:0007669"/>
    <property type="project" value="UniProtKB-KW"/>
</dbReference>
<evidence type="ECO:0000256" key="3">
    <source>
        <dbReference type="ARBA" id="ARBA00022553"/>
    </source>
</evidence>
<keyword evidence="4" id="KW-0808">Transferase</keyword>
<dbReference type="InterPro" id="IPR011712">
    <property type="entry name" value="Sig_transdc_His_kin_sub3_dim/P"/>
</dbReference>
<keyword evidence="3" id="KW-0597">Phosphoprotein</keyword>
<dbReference type="Gene3D" id="1.20.5.1930">
    <property type="match status" value="1"/>
</dbReference>
<dbReference type="GO" id="GO:0016020">
    <property type="term" value="C:membrane"/>
    <property type="evidence" value="ECO:0007669"/>
    <property type="project" value="InterPro"/>
</dbReference>
<evidence type="ECO:0000256" key="6">
    <source>
        <dbReference type="ARBA" id="ARBA00022777"/>
    </source>
</evidence>
<keyword evidence="9" id="KW-1133">Transmembrane helix</keyword>
<dbReference type="EC" id="2.7.13.3" evidence="2"/>
<accession>A0A9P2WS67</accession>
<comment type="catalytic activity">
    <reaction evidence="1">
        <text>ATP + protein L-histidine = ADP + protein N-phospho-L-histidine.</text>
        <dbReference type="EC" id="2.7.13.3"/>
    </reaction>
</comment>
<dbReference type="SMART" id="SM00387">
    <property type="entry name" value="HATPase_c"/>
    <property type="match status" value="1"/>
</dbReference>